<dbReference type="PANTHER" id="PTHR30154:SF53">
    <property type="entry name" value="HTH-TYPE TRANSCRIPTIONAL REGULATOR LRPC"/>
    <property type="match status" value="1"/>
</dbReference>
<name>A0AA87Q7I2_RHIRH</name>
<dbReference type="Gene3D" id="1.10.10.10">
    <property type="entry name" value="Winged helix-like DNA-binding domain superfamily/Winged helix DNA-binding domain"/>
    <property type="match status" value="1"/>
</dbReference>
<protein>
    <submittedName>
        <fullName evidence="5">AsnC family transcriptional regulator</fullName>
    </submittedName>
</protein>
<dbReference type="SUPFAM" id="SSF46785">
    <property type="entry name" value="Winged helix' DNA-binding domain"/>
    <property type="match status" value="1"/>
</dbReference>
<dbReference type="Pfam" id="PF01037">
    <property type="entry name" value="AsnC_trans_reg"/>
    <property type="match status" value="1"/>
</dbReference>
<dbReference type="GO" id="GO:0003700">
    <property type="term" value="F:DNA-binding transcription factor activity"/>
    <property type="evidence" value="ECO:0007669"/>
    <property type="project" value="InterPro"/>
</dbReference>
<evidence type="ECO:0000256" key="3">
    <source>
        <dbReference type="ARBA" id="ARBA00023163"/>
    </source>
</evidence>
<proteinExistence type="predicted"/>
<keyword evidence="1" id="KW-0805">Transcription regulation</keyword>
<dbReference type="InterPro" id="IPR011991">
    <property type="entry name" value="ArsR-like_HTH"/>
</dbReference>
<dbReference type="Gene3D" id="3.30.70.920">
    <property type="match status" value="1"/>
</dbReference>
<dbReference type="InterPro" id="IPR036388">
    <property type="entry name" value="WH-like_DNA-bd_sf"/>
</dbReference>
<dbReference type="InterPro" id="IPR036390">
    <property type="entry name" value="WH_DNA-bd_sf"/>
</dbReference>
<dbReference type="InterPro" id="IPR019888">
    <property type="entry name" value="Tscrpt_reg_AsnC-like"/>
</dbReference>
<dbReference type="InterPro" id="IPR019887">
    <property type="entry name" value="Tscrpt_reg_AsnC/Lrp_C"/>
</dbReference>
<dbReference type="SMART" id="SM00418">
    <property type="entry name" value="HTH_ARSR"/>
    <property type="match status" value="1"/>
</dbReference>
<dbReference type="CDD" id="cd00090">
    <property type="entry name" value="HTH_ARSR"/>
    <property type="match status" value="1"/>
</dbReference>
<dbReference type="PROSITE" id="PS50956">
    <property type="entry name" value="HTH_ASNC_2"/>
    <property type="match status" value="1"/>
</dbReference>
<dbReference type="AlphaFoldDB" id="A0AA87Q7I2"/>
<dbReference type="GO" id="GO:0043565">
    <property type="term" value="F:sequence-specific DNA binding"/>
    <property type="evidence" value="ECO:0007669"/>
    <property type="project" value="InterPro"/>
</dbReference>
<evidence type="ECO:0000313" key="6">
    <source>
        <dbReference type="Proteomes" id="UP000026941"/>
    </source>
</evidence>
<accession>A0AA87Q7I2</accession>
<dbReference type="GO" id="GO:0043200">
    <property type="term" value="P:response to amino acid"/>
    <property type="evidence" value="ECO:0007669"/>
    <property type="project" value="TreeGrafter"/>
</dbReference>
<evidence type="ECO:0000313" key="5">
    <source>
        <dbReference type="EMBL" id="GAJ96528.1"/>
    </source>
</evidence>
<dbReference type="InterPro" id="IPR001845">
    <property type="entry name" value="HTH_ArsR_DNA-bd_dom"/>
</dbReference>
<dbReference type="InterPro" id="IPR011008">
    <property type="entry name" value="Dimeric_a/b-barrel"/>
</dbReference>
<evidence type="ECO:0000256" key="1">
    <source>
        <dbReference type="ARBA" id="ARBA00023015"/>
    </source>
</evidence>
<dbReference type="Pfam" id="PF13412">
    <property type="entry name" value="HTH_24"/>
    <property type="match status" value="1"/>
</dbReference>
<organism evidence="5 6">
    <name type="scientific">Rhizobium rhizogenes NBRC 13257</name>
    <dbReference type="NCBI Taxonomy" id="1220581"/>
    <lineage>
        <taxon>Bacteria</taxon>
        <taxon>Pseudomonadati</taxon>
        <taxon>Pseudomonadota</taxon>
        <taxon>Alphaproteobacteria</taxon>
        <taxon>Hyphomicrobiales</taxon>
        <taxon>Rhizobiaceae</taxon>
        <taxon>Rhizobium/Agrobacterium group</taxon>
        <taxon>Rhizobium</taxon>
    </lineage>
</organism>
<dbReference type="GO" id="GO:0005829">
    <property type="term" value="C:cytosol"/>
    <property type="evidence" value="ECO:0007669"/>
    <property type="project" value="TreeGrafter"/>
</dbReference>
<dbReference type="EMBL" id="BAYX01000023">
    <property type="protein sequence ID" value="GAJ96528.1"/>
    <property type="molecule type" value="Genomic_DNA"/>
</dbReference>
<dbReference type="SUPFAM" id="SSF54909">
    <property type="entry name" value="Dimeric alpha+beta barrel"/>
    <property type="match status" value="1"/>
</dbReference>
<keyword evidence="2" id="KW-0238">DNA-binding</keyword>
<dbReference type="RefSeq" id="WP_080705505.1">
    <property type="nucleotide sequence ID" value="NZ_BAYX01000023.1"/>
</dbReference>
<feature type="domain" description="HTH asnC-type" evidence="4">
    <location>
        <begin position="16"/>
        <end position="72"/>
    </location>
</feature>
<gene>
    <name evidence="5" type="ORF">RRH01S_23_00340</name>
</gene>
<reference evidence="5 6" key="1">
    <citation type="submission" date="2014-05" db="EMBL/GenBank/DDBJ databases">
        <title>Whole genome shotgun sequence of Rhizobium rhizogenes NBRC 13257.</title>
        <authorList>
            <person name="Katano-Makiyama Y."/>
            <person name="Hosoyama A."/>
            <person name="Hashimoto M."/>
            <person name="Hosoyama Y."/>
            <person name="Noguchi M."/>
            <person name="Tsuchikane K."/>
            <person name="Kimura A."/>
            <person name="Ohji S."/>
            <person name="Ichikawa N."/>
            <person name="Yamazoe A."/>
            <person name="Fujita N."/>
        </authorList>
    </citation>
    <scope>NUCLEOTIDE SEQUENCE [LARGE SCALE GENOMIC DNA]</scope>
    <source>
        <strain evidence="5 6">NBRC 13257</strain>
    </source>
</reference>
<evidence type="ECO:0000259" key="4">
    <source>
        <dbReference type="PROSITE" id="PS50956"/>
    </source>
</evidence>
<comment type="caution">
    <text evidence="5">The sequence shown here is derived from an EMBL/GenBank/DDBJ whole genome shotgun (WGS) entry which is preliminary data.</text>
</comment>
<evidence type="ECO:0000256" key="2">
    <source>
        <dbReference type="ARBA" id="ARBA00023125"/>
    </source>
</evidence>
<dbReference type="InterPro" id="IPR000485">
    <property type="entry name" value="AsnC-type_HTH_dom"/>
</dbReference>
<dbReference type="SMART" id="SM00344">
    <property type="entry name" value="HTH_ASNC"/>
    <property type="match status" value="1"/>
</dbReference>
<keyword evidence="3" id="KW-0804">Transcription</keyword>
<sequence>MFLPKASKLLRDPVNLEILQALVEQPRLSTSELSRRVGMSAPAVRERVQRLEEASIIRGYQTELDPRALGYEITVFVRVKPMPGKVQQIAKLAREIPNVVECHRITGDDCFILKAHLPSLDDLDGLLDRFLVHGQTTTSIAQSSPVPLRQLPLQGDWLPDPDRLRISDGLKHNSAHRQHPTK</sequence>
<dbReference type="Proteomes" id="UP000026941">
    <property type="component" value="Unassembled WGS sequence"/>
</dbReference>
<dbReference type="PRINTS" id="PR00033">
    <property type="entry name" value="HTHASNC"/>
</dbReference>
<dbReference type="PANTHER" id="PTHR30154">
    <property type="entry name" value="LEUCINE-RESPONSIVE REGULATORY PROTEIN"/>
    <property type="match status" value="1"/>
</dbReference>